<evidence type="ECO:0000313" key="3">
    <source>
        <dbReference type="Proteomes" id="UP001601948"/>
    </source>
</evidence>
<evidence type="ECO:0000256" key="1">
    <source>
        <dbReference type="SAM" id="SignalP"/>
    </source>
</evidence>
<accession>A0ABW6QJ41</accession>
<comment type="caution">
    <text evidence="2">The sequence shown here is derived from an EMBL/GenBank/DDBJ whole genome shotgun (WGS) entry which is preliminary data.</text>
</comment>
<name>A0ABW6QJ41_9NOCA</name>
<proteinExistence type="predicted"/>
<gene>
    <name evidence="2" type="ORF">ACFYV7_00390</name>
</gene>
<evidence type="ECO:0008006" key="4">
    <source>
        <dbReference type="Google" id="ProtNLM"/>
    </source>
</evidence>
<feature type="signal peptide" evidence="1">
    <location>
        <begin position="1"/>
        <end position="24"/>
    </location>
</feature>
<keyword evidence="1" id="KW-0732">Signal</keyword>
<organism evidence="2 3">
    <name type="scientific">Nocardia suismassiliense</name>
    <dbReference type="NCBI Taxonomy" id="2077092"/>
    <lineage>
        <taxon>Bacteria</taxon>
        <taxon>Bacillati</taxon>
        <taxon>Actinomycetota</taxon>
        <taxon>Actinomycetes</taxon>
        <taxon>Mycobacteriales</taxon>
        <taxon>Nocardiaceae</taxon>
        <taxon>Nocardia</taxon>
    </lineage>
</organism>
<feature type="chain" id="PRO_5047423994" description="Secreted protein" evidence="1">
    <location>
        <begin position="25"/>
        <end position="72"/>
    </location>
</feature>
<reference evidence="2 3" key="1">
    <citation type="submission" date="2024-10" db="EMBL/GenBank/DDBJ databases">
        <title>The Natural Products Discovery Center: Release of the First 8490 Sequenced Strains for Exploring Actinobacteria Biosynthetic Diversity.</title>
        <authorList>
            <person name="Kalkreuter E."/>
            <person name="Kautsar S.A."/>
            <person name="Yang D."/>
            <person name="Bader C.D."/>
            <person name="Teijaro C.N."/>
            <person name="Fluegel L."/>
            <person name="Davis C.M."/>
            <person name="Simpson J.R."/>
            <person name="Lauterbach L."/>
            <person name="Steele A.D."/>
            <person name="Gui C."/>
            <person name="Meng S."/>
            <person name="Li G."/>
            <person name="Viehrig K."/>
            <person name="Ye F."/>
            <person name="Su P."/>
            <person name="Kiefer A.F."/>
            <person name="Nichols A."/>
            <person name="Cepeda A.J."/>
            <person name="Yan W."/>
            <person name="Fan B."/>
            <person name="Jiang Y."/>
            <person name="Adhikari A."/>
            <person name="Zheng C.-J."/>
            <person name="Schuster L."/>
            <person name="Cowan T.M."/>
            <person name="Smanski M.J."/>
            <person name="Chevrette M.G."/>
            <person name="De Carvalho L.P.S."/>
            <person name="Shen B."/>
        </authorList>
    </citation>
    <scope>NUCLEOTIDE SEQUENCE [LARGE SCALE GENOMIC DNA]</scope>
    <source>
        <strain evidence="2 3">NPDC003040</strain>
    </source>
</reference>
<keyword evidence="3" id="KW-1185">Reference proteome</keyword>
<sequence length="72" mass="8060">MNIRKKMPFVIGVAAALMGSLALAAPNATAEPTDIPCTRDYLNWRSWDGPGTTGREWVCTYDSERGFHWRTT</sequence>
<dbReference type="EMBL" id="JBIAPI010000001">
    <property type="protein sequence ID" value="MFF3221226.1"/>
    <property type="molecule type" value="Genomic_DNA"/>
</dbReference>
<evidence type="ECO:0000313" key="2">
    <source>
        <dbReference type="EMBL" id="MFF3221226.1"/>
    </source>
</evidence>
<dbReference type="RefSeq" id="WP_387712064.1">
    <property type="nucleotide sequence ID" value="NZ_JBIAPI010000001.1"/>
</dbReference>
<dbReference type="Proteomes" id="UP001601948">
    <property type="component" value="Unassembled WGS sequence"/>
</dbReference>
<protein>
    <recommendedName>
        <fullName evidence="4">Secreted protein</fullName>
    </recommendedName>
</protein>